<protein>
    <submittedName>
        <fullName evidence="1">Uncharacterized protein</fullName>
    </submittedName>
</protein>
<gene>
    <name evidence="1" type="ORF">PHMEG_00023519</name>
</gene>
<proteinExistence type="predicted"/>
<name>A0A225VJ49_9STRA</name>
<comment type="caution">
    <text evidence="1">The sequence shown here is derived from an EMBL/GenBank/DDBJ whole genome shotgun (WGS) entry which is preliminary data.</text>
</comment>
<sequence length="70" mass="7531">MAFFIRTMGYTTGRPHTCRNVDAAGTSIIDVTSSMKDRVDTLAIEQVACAYGKLYGASFTVLTMIMSSVG</sequence>
<evidence type="ECO:0000313" key="2">
    <source>
        <dbReference type="Proteomes" id="UP000198211"/>
    </source>
</evidence>
<evidence type="ECO:0000313" key="1">
    <source>
        <dbReference type="EMBL" id="OWZ04560.1"/>
    </source>
</evidence>
<dbReference type="EMBL" id="NBNE01004901">
    <property type="protein sequence ID" value="OWZ04560.1"/>
    <property type="molecule type" value="Genomic_DNA"/>
</dbReference>
<accession>A0A225VJ49</accession>
<reference evidence="2" key="1">
    <citation type="submission" date="2017-03" db="EMBL/GenBank/DDBJ databases">
        <title>Phytopthora megakarya and P. palmivora, two closely related causual agents of cacao black pod achieved similar genome size and gene model numbers by different mechanisms.</title>
        <authorList>
            <person name="Ali S."/>
            <person name="Shao J."/>
            <person name="Larry D.J."/>
            <person name="Kronmiller B."/>
            <person name="Shen D."/>
            <person name="Strem M.D."/>
            <person name="Melnick R.L."/>
            <person name="Guiltinan M.J."/>
            <person name="Tyler B.M."/>
            <person name="Meinhardt L.W."/>
            <person name="Bailey B.A."/>
        </authorList>
    </citation>
    <scope>NUCLEOTIDE SEQUENCE [LARGE SCALE GENOMIC DNA]</scope>
    <source>
        <strain evidence="2">zdho120</strain>
    </source>
</reference>
<dbReference type="AlphaFoldDB" id="A0A225VJ49"/>
<dbReference type="Proteomes" id="UP000198211">
    <property type="component" value="Unassembled WGS sequence"/>
</dbReference>
<organism evidence="1 2">
    <name type="scientific">Phytophthora megakarya</name>
    <dbReference type="NCBI Taxonomy" id="4795"/>
    <lineage>
        <taxon>Eukaryota</taxon>
        <taxon>Sar</taxon>
        <taxon>Stramenopiles</taxon>
        <taxon>Oomycota</taxon>
        <taxon>Peronosporomycetes</taxon>
        <taxon>Peronosporales</taxon>
        <taxon>Peronosporaceae</taxon>
        <taxon>Phytophthora</taxon>
    </lineage>
</organism>
<keyword evidence="2" id="KW-1185">Reference proteome</keyword>